<evidence type="ECO:0000259" key="5">
    <source>
        <dbReference type="Pfam" id="PF25137"/>
    </source>
</evidence>
<keyword evidence="7" id="KW-1185">Reference proteome</keyword>
<dbReference type="PROSITE" id="PS00060">
    <property type="entry name" value="ADH_IRON_2"/>
    <property type="match status" value="1"/>
</dbReference>
<accession>A0A511DG18</accession>
<evidence type="ECO:0000256" key="2">
    <source>
        <dbReference type="ARBA" id="ARBA00023002"/>
    </source>
</evidence>
<evidence type="ECO:0000256" key="3">
    <source>
        <dbReference type="ARBA" id="ARBA00023027"/>
    </source>
</evidence>
<dbReference type="InterPro" id="IPR039697">
    <property type="entry name" value="Alcohol_dehydrogenase_Fe"/>
</dbReference>
<dbReference type="CDD" id="cd08192">
    <property type="entry name" value="MAR-like"/>
    <property type="match status" value="1"/>
</dbReference>
<dbReference type="EMBL" id="BJVJ01000023">
    <property type="protein sequence ID" value="GEL23735.1"/>
    <property type="molecule type" value="Genomic_DNA"/>
</dbReference>
<dbReference type="PANTHER" id="PTHR11496:SF102">
    <property type="entry name" value="ALCOHOL DEHYDROGENASE 4"/>
    <property type="match status" value="1"/>
</dbReference>
<keyword evidence="3" id="KW-0520">NAD</keyword>
<keyword evidence="2" id="KW-0560">Oxidoreductase</keyword>
<comment type="similarity">
    <text evidence="1">Belongs to the iron-containing alcohol dehydrogenase family.</text>
</comment>
<dbReference type="AlphaFoldDB" id="A0A511DG18"/>
<dbReference type="Gene3D" id="1.20.1090.10">
    <property type="entry name" value="Dehydroquinate synthase-like - alpha domain"/>
    <property type="match status" value="1"/>
</dbReference>
<dbReference type="PANTHER" id="PTHR11496">
    <property type="entry name" value="ALCOHOL DEHYDROGENASE"/>
    <property type="match status" value="1"/>
</dbReference>
<evidence type="ECO:0000259" key="4">
    <source>
        <dbReference type="Pfam" id="PF00465"/>
    </source>
</evidence>
<dbReference type="Pfam" id="PF25137">
    <property type="entry name" value="ADH_Fe_C"/>
    <property type="match status" value="1"/>
</dbReference>
<evidence type="ECO:0000256" key="1">
    <source>
        <dbReference type="ARBA" id="ARBA00007358"/>
    </source>
</evidence>
<dbReference type="InterPro" id="IPR056798">
    <property type="entry name" value="ADH_Fe_C"/>
</dbReference>
<dbReference type="GO" id="GO:0004022">
    <property type="term" value="F:alcohol dehydrogenase (NAD+) activity"/>
    <property type="evidence" value="ECO:0007669"/>
    <property type="project" value="TreeGrafter"/>
</dbReference>
<feature type="domain" description="Alcohol dehydrogenase iron-type/glycerol dehydrogenase GldA" evidence="4">
    <location>
        <begin position="37"/>
        <end position="211"/>
    </location>
</feature>
<dbReference type="Gene3D" id="3.40.50.1970">
    <property type="match status" value="1"/>
</dbReference>
<gene>
    <name evidence="6" type="ORF">PSU4_26890</name>
</gene>
<evidence type="ECO:0000313" key="7">
    <source>
        <dbReference type="Proteomes" id="UP000321685"/>
    </source>
</evidence>
<organism evidence="6 7">
    <name type="scientific">Pseudonocardia sulfidoxydans NBRC 16205</name>
    <dbReference type="NCBI Taxonomy" id="1223511"/>
    <lineage>
        <taxon>Bacteria</taxon>
        <taxon>Bacillati</taxon>
        <taxon>Actinomycetota</taxon>
        <taxon>Actinomycetes</taxon>
        <taxon>Pseudonocardiales</taxon>
        <taxon>Pseudonocardiaceae</taxon>
        <taxon>Pseudonocardia</taxon>
    </lineage>
</organism>
<dbReference type="InterPro" id="IPR001670">
    <property type="entry name" value="ADH_Fe/GldA"/>
</dbReference>
<dbReference type="Proteomes" id="UP000321685">
    <property type="component" value="Unassembled WGS sequence"/>
</dbReference>
<proteinExistence type="inferred from homology"/>
<comment type="caution">
    <text evidence="6">The sequence shown here is derived from an EMBL/GenBank/DDBJ whole genome shotgun (WGS) entry which is preliminary data.</text>
</comment>
<sequence length="414" mass="43659">MSAAGSRPPAQHARLPVAPGRTVAPVQGQFVQPRFEQVLFGPGVLHRLGEVCERLGASRVFVVASPSLGRAIALDELLAEASAGRIVDVYTGARPHVPHGVVLDATQAAERCRADAVVSIGGGSPIDLAKAVTFCLARGVRTREELIGQRAADPAAHSGGHRGPLLPHIAISTTLSAGEFTGILGVTDTLRGVKDVYDAPELTPRAILLDPSLARHTPGRLWASTGIKAVDHAVETMCSVNAQPITDALATDSLARMLRHLPPAVADADDLYSRGQCQVASWQSIFGLGNVRMGLSHGLGHQLGGRAGVPHGITSCVLLPAVLEYNSEHSERPQAVVARLLADVLGRPPETGAAELLRCFISSLGLPTRLREVGVHREDFPAFAHEIASDLVASANPRPIEDEADIITVLNRAW</sequence>
<evidence type="ECO:0000313" key="6">
    <source>
        <dbReference type="EMBL" id="GEL23735.1"/>
    </source>
</evidence>
<protein>
    <submittedName>
        <fullName evidence="6">Maleylacetate reductase</fullName>
    </submittedName>
</protein>
<dbReference type="SUPFAM" id="SSF56796">
    <property type="entry name" value="Dehydroquinate synthase-like"/>
    <property type="match status" value="1"/>
</dbReference>
<dbReference type="Pfam" id="PF00465">
    <property type="entry name" value="Fe-ADH"/>
    <property type="match status" value="1"/>
</dbReference>
<reference evidence="6 7" key="1">
    <citation type="submission" date="2019-07" db="EMBL/GenBank/DDBJ databases">
        <title>Whole genome shotgun sequence of Pseudonocardia sulfidoxydans NBRC 16205.</title>
        <authorList>
            <person name="Hosoyama A."/>
            <person name="Uohara A."/>
            <person name="Ohji S."/>
            <person name="Ichikawa N."/>
        </authorList>
    </citation>
    <scope>NUCLEOTIDE SEQUENCE [LARGE SCALE GENOMIC DNA]</scope>
    <source>
        <strain evidence="6 7">NBRC 16205</strain>
    </source>
</reference>
<feature type="domain" description="Fe-containing alcohol dehydrogenase-like C-terminal" evidence="5">
    <location>
        <begin position="223"/>
        <end position="413"/>
    </location>
</feature>
<name>A0A511DG18_9PSEU</name>
<dbReference type="GO" id="GO:0046872">
    <property type="term" value="F:metal ion binding"/>
    <property type="evidence" value="ECO:0007669"/>
    <property type="project" value="InterPro"/>
</dbReference>
<dbReference type="InterPro" id="IPR018211">
    <property type="entry name" value="ADH_Fe_CS"/>
</dbReference>